<dbReference type="EMBL" id="VSSQ01009646">
    <property type="protein sequence ID" value="MPM42215.1"/>
    <property type="molecule type" value="Genomic_DNA"/>
</dbReference>
<organism evidence="1">
    <name type="scientific">bioreactor metagenome</name>
    <dbReference type="NCBI Taxonomy" id="1076179"/>
    <lineage>
        <taxon>unclassified sequences</taxon>
        <taxon>metagenomes</taxon>
        <taxon>ecological metagenomes</taxon>
    </lineage>
</organism>
<gene>
    <name evidence="1" type="ORF">SDC9_88878</name>
</gene>
<name>A0A644ZMT1_9ZZZZ</name>
<comment type="caution">
    <text evidence="1">The sequence shown here is derived from an EMBL/GenBank/DDBJ whole genome shotgun (WGS) entry which is preliminary data.</text>
</comment>
<dbReference type="AlphaFoldDB" id="A0A644ZMT1"/>
<proteinExistence type="predicted"/>
<protein>
    <submittedName>
        <fullName evidence="1">Uncharacterized protein</fullName>
    </submittedName>
</protein>
<evidence type="ECO:0000313" key="1">
    <source>
        <dbReference type="EMBL" id="MPM42215.1"/>
    </source>
</evidence>
<accession>A0A644ZMT1</accession>
<sequence length="193" mass="20714">MPEVLVLGVVGLAVDLQRNVMGLGVVYLILAAFELPGPPGGNHFHLRGKRLESQHKAHLIVALAGTAVGNGVGALFEGNFRDMLGDDGAGKGGSKEVVLVAGTCLQRGDYVGIHEFVGDIFNVKFRRAGFDGLLLQTVQLVPLSHIGGNSDNLTVIVVFLEPGNNAGRIESSGIGQHYFFDFRHDFFPPYNKY</sequence>
<reference evidence="1" key="1">
    <citation type="submission" date="2019-08" db="EMBL/GenBank/DDBJ databases">
        <authorList>
            <person name="Kucharzyk K."/>
            <person name="Murdoch R.W."/>
            <person name="Higgins S."/>
            <person name="Loffler F."/>
        </authorList>
    </citation>
    <scope>NUCLEOTIDE SEQUENCE</scope>
</reference>